<dbReference type="KEGG" id="tpla:ElP_22740"/>
<gene>
    <name evidence="2" type="ORF">ElP_22740</name>
</gene>
<dbReference type="AlphaFoldDB" id="A0A518H0P7"/>
<name>A0A518H0P7_9BACT</name>
<evidence type="ECO:0000313" key="2">
    <source>
        <dbReference type="EMBL" id="QDV34388.1"/>
    </source>
</evidence>
<dbReference type="PANTHER" id="PTHR46637:SF1">
    <property type="entry name" value="BLL5188 PROTEIN"/>
    <property type="match status" value="1"/>
</dbReference>
<dbReference type="EMBL" id="CP036426">
    <property type="protein sequence ID" value="QDV34388.1"/>
    <property type="molecule type" value="Genomic_DNA"/>
</dbReference>
<protein>
    <recommendedName>
        <fullName evidence="1">Insertion element IS402-like domain-containing protein</fullName>
    </recommendedName>
</protein>
<organism evidence="2 3">
    <name type="scientific">Tautonia plasticadhaerens</name>
    <dbReference type="NCBI Taxonomy" id="2527974"/>
    <lineage>
        <taxon>Bacteria</taxon>
        <taxon>Pseudomonadati</taxon>
        <taxon>Planctomycetota</taxon>
        <taxon>Planctomycetia</taxon>
        <taxon>Isosphaerales</taxon>
        <taxon>Isosphaeraceae</taxon>
        <taxon>Tautonia</taxon>
    </lineage>
</organism>
<reference evidence="2 3" key="1">
    <citation type="submission" date="2019-02" db="EMBL/GenBank/DDBJ databases">
        <title>Deep-cultivation of Planctomycetes and their phenomic and genomic characterization uncovers novel biology.</title>
        <authorList>
            <person name="Wiegand S."/>
            <person name="Jogler M."/>
            <person name="Boedeker C."/>
            <person name="Pinto D."/>
            <person name="Vollmers J."/>
            <person name="Rivas-Marin E."/>
            <person name="Kohn T."/>
            <person name="Peeters S.H."/>
            <person name="Heuer A."/>
            <person name="Rast P."/>
            <person name="Oberbeckmann S."/>
            <person name="Bunk B."/>
            <person name="Jeske O."/>
            <person name="Meyerdierks A."/>
            <person name="Storesund J.E."/>
            <person name="Kallscheuer N."/>
            <person name="Luecker S."/>
            <person name="Lage O.M."/>
            <person name="Pohl T."/>
            <person name="Merkel B.J."/>
            <person name="Hornburger P."/>
            <person name="Mueller R.-W."/>
            <person name="Bruemmer F."/>
            <person name="Labrenz M."/>
            <person name="Spormann A.M."/>
            <person name="Op den Camp H."/>
            <person name="Overmann J."/>
            <person name="Amann R."/>
            <person name="Jetten M.S.M."/>
            <person name="Mascher T."/>
            <person name="Medema M.H."/>
            <person name="Devos D.P."/>
            <person name="Kaster A.-K."/>
            <person name="Ovreas L."/>
            <person name="Rohde M."/>
            <person name="Galperin M.Y."/>
            <person name="Jogler C."/>
        </authorList>
    </citation>
    <scope>NUCLEOTIDE SEQUENCE [LARGE SCALE GENOMIC DNA]</scope>
    <source>
        <strain evidence="2 3">ElP</strain>
    </source>
</reference>
<dbReference type="PANTHER" id="PTHR46637">
    <property type="entry name" value="TIS1421-TRANSPOSASE PROTEIN A"/>
    <property type="match status" value="1"/>
</dbReference>
<dbReference type="NCBIfam" id="NF033580">
    <property type="entry name" value="transpos_IS5_3"/>
    <property type="match status" value="1"/>
</dbReference>
<evidence type="ECO:0000259" key="1">
    <source>
        <dbReference type="Pfam" id="PF13340"/>
    </source>
</evidence>
<proteinExistence type="predicted"/>
<accession>A0A518H0P7</accession>
<dbReference type="Proteomes" id="UP000317835">
    <property type="component" value="Chromosome"/>
</dbReference>
<dbReference type="InterPro" id="IPR025161">
    <property type="entry name" value="IS402-like_dom"/>
</dbReference>
<evidence type="ECO:0000313" key="3">
    <source>
        <dbReference type="Proteomes" id="UP000317835"/>
    </source>
</evidence>
<sequence>MRRFEMDDERFRRIVHLLPGKPGDPGATAKDNRLFLDAVLWIARTGAPWPDLPARFGPYDTAYQRFNRWAKKGVWARILEALGGDADLEYLLIDSTAIRAHRHAAGARKKAAIRPSVAPGAG</sequence>
<dbReference type="Pfam" id="PF13340">
    <property type="entry name" value="DUF4096"/>
    <property type="match status" value="1"/>
</dbReference>
<dbReference type="InterPro" id="IPR052909">
    <property type="entry name" value="Transposase_6_like"/>
</dbReference>
<feature type="domain" description="Insertion element IS402-like" evidence="1">
    <location>
        <begin position="6"/>
        <end position="78"/>
    </location>
</feature>
<keyword evidence="3" id="KW-1185">Reference proteome</keyword>